<protein>
    <submittedName>
        <fullName evidence="1">Uncharacterized protein</fullName>
    </submittedName>
</protein>
<proteinExistence type="predicted"/>
<accession>A0A562S6F6</accession>
<reference evidence="1 2" key="1">
    <citation type="submission" date="2019-07" db="EMBL/GenBank/DDBJ databases">
        <title>Genome sequencing of 100 strains of the haloalkaliphilic chemolithoautotrophic sulfur-oxidizing bacterium Thioalkalivibrio.</title>
        <authorList>
            <person name="Muyzer G."/>
        </authorList>
    </citation>
    <scope>NUCLEOTIDE SEQUENCE [LARGE SCALE GENOMIC DNA]</scope>
    <source>
        <strain evidence="1 2">ASO4-4</strain>
    </source>
</reference>
<dbReference type="RefSeq" id="WP_144682035.1">
    <property type="nucleotide sequence ID" value="NZ_VLLC01000002.1"/>
</dbReference>
<keyword evidence="2" id="KW-1185">Reference proteome</keyword>
<gene>
    <name evidence="1" type="ORF">LZ24_00534</name>
</gene>
<sequence length="74" mass="8355">MHAIKFRAQVKNGRIDVPEAYQYLESRTIEVIALCTEEIPAVSDADPLSPTDIGVISDEELHKNWKKFASEALR</sequence>
<dbReference type="Proteomes" id="UP000318307">
    <property type="component" value="Unassembled WGS sequence"/>
</dbReference>
<comment type="caution">
    <text evidence="1">The sequence shown here is derived from an EMBL/GenBank/DDBJ whole genome shotgun (WGS) entry which is preliminary data.</text>
</comment>
<evidence type="ECO:0000313" key="2">
    <source>
        <dbReference type="Proteomes" id="UP000318307"/>
    </source>
</evidence>
<dbReference type="EMBL" id="VLLC01000002">
    <property type="protein sequence ID" value="TWI76912.1"/>
    <property type="molecule type" value="Genomic_DNA"/>
</dbReference>
<organism evidence="1 2">
    <name type="scientific">Desulfobotulus alkaliphilus</name>
    <dbReference type="NCBI Taxonomy" id="622671"/>
    <lineage>
        <taxon>Bacteria</taxon>
        <taxon>Pseudomonadati</taxon>
        <taxon>Thermodesulfobacteriota</taxon>
        <taxon>Desulfobacteria</taxon>
        <taxon>Desulfobacterales</taxon>
        <taxon>Desulfobacteraceae</taxon>
        <taxon>Desulfobotulus</taxon>
    </lineage>
</organism>
<name>A0A562S6F6_9BACT</name>
<dbReference type="AlphaFoldDB" id="A0A562S6F6"/>
<evidence type="ECO:0000313" key="1">
    <source>
        <dbReference type="EMBL" id="TWI76912.1"/>
    </source>
</evidence>